<dbReference type="Gramene" id="Zm00001eb186410_T001">
    <property type="protein sequence ID" value="Zm00001eb186410_P001"/>
    <property type="gene ID" value="Zm00001eb186410"/>
</dbReference>
<evidence type="ECO:0000313" key="2">
    <source>
        <dbReference type="Proteomes" id="UP000007305"/>
    </source>
</evidence>
<dbReference type="Proteomes" id="UP000007305">
    <property type="component" value="Chromosome 4"/>
</dbReference>
<accession>A0A804NU47</accession>
<organism evidence="1 2">
    <name type="scientific">Zea mays</name>
    <name type="common">Maize</name>
    <dbReference type="NCBI Taxonomy" id="4577"/>
    <lineage>
        <taxon>Eukaryota</taxon>
        <taxon>Viridiplantae</taxon>
        <taxon>Streptophyta</taxon>
        <taxon>Embryophyta</taxon>
        <taxon>Tracheophyta</taxon>
        <taxon>Spermatophyta</taxon>
        <taxon>Magnoliopsida</taxon>
        <taxon>Liliopsida</taxon>
        <taxon>Poales</taxon>
        <taxon>Poaceae</taxon>
        <taxon>PACMAD clade</taxon>
        <taxon>Panicoideae</taxon>
        <taxon>Andropogonodae</taxon>
        <taxon>Andropogoneae</taxon>
        <taxon>Tripsacinae</taxon>
        <taxon>Zea</taxon>
    </lineage>
</organism>
<protein>
    <submittedName>
        <fullName evidence="1">Uncharacterized protein</fullName>
    </submittedName>
</protein>
<evidence type="ECO:0000313" key="1">
    <source>
        <dbReference type="EnsemblPlants" id="Zm00001eb186410_P001"/>
    </source>
</evidence>
<sequence>MEFFSNFSSVRFFSRIRPPRPPPPSRSRAPPLFHRKLLVHALIIHPAVSPPCANAGPTFARGCGARLFQPPPSWLSSSPSTAPRRSSRLVASGCRGSCWTAAATSSCTALASPATAGRTKRRRIWVLVSQIQFLPESNRRRRYHGSPWNPESVAGFAGFGML</sequence>
<keyword evidence="2" id="KW-1185">Reference proteome</keyword>
<reference evidence="2" key="1">
    <citation type="journal article" date="2009" name="Science">
        <title>The B73 maize genome: complexity, diversity, and dynamics.</title>
        <authorList>
            <person name="Schnable P.S."/>
            <person name="Ware D."/>
            <person name="Fulton R.S."/>
            <person name="Stein J.C."/>
            <person name="Wei F."/>
            <person name="Pasternak S."/>
            <person name="Liang C."/>
            <person name="Zhang J."/>
            <person name="Fulton L."/>
            <person name="Graves T.A."/>
            <person name="Minx P."/>
            <person name="Reily A.D."/>
            <person name="Courtney L."/>
            <person name="Kruchowski S.S."/>
            <person name="Tomlinson C."/>
            <person name="Strong C."/>
            <person name="Delehaunty K."/>
            <person name="Fronick C."/>
            <person name="Courtney B."/>
            <person name="Rock S.M."/>
            <person name="Belter E."/>
            <person name="Du F."/>
            <person name="Kim K."/>
            <person name="Abbott R.M."/>
            <person name="Cotton M."/>
            <person name="Levy A."/>
            <person name="Marchetto P."/>
            <person name="Ochoa K."/>
            <person name="Jackson S.M."/>
            <person name="Gillam B."/>
            <person name="Chen W."/>
            <person name="Yan L."/>
            <person name="Higginbotham J."/>
            <person name="Cardenas M."/>
            <person name="Waligorski J."/>
            <person name="Applebaum E."/>
            <person name="Phelps L."/>
            <person name="Falcone J."/>
            <person name="Kanchi K."/>
            <person name="Thane T."/>
            <person name="Scimone A."/>
            <person name="Thane N."/>
            <person name="Henke J."/>
            <person name="Wang T."/>
            <person name="Ruppert J."/>
            <person name="Shah N."/>
            <person name="Rotter K."/>
            <person name="Hodges J."/>
            <person name="Ingenthron E."/>
            <person name="Cordes M."/>
            <person name="Kohlberg S."/>
            <person name="Sgro J."/>
            <person name="Delgado B."/>
            <person name="Mead K."/>
            <person name="Chinwalla A."/>
            <person name="Leonard S."/>
            <person name="Crouse K."/>
            <person name="Collura K."/>
            <person name="Kudrna D."/>
            <person name="Currie J."/>
            <person name="He R."/>
            <person name="Angelova A."/>
            <person name="Rajasekar S."/>
            <person name="Mueller T."/>
            <person name="Lomeli R."/>
            <person name="Scara G."/>
            <person name="Ko A."/>
            <person name="Delaney K."/>
            <person name="Wissotski M."/>
            <person name="Lopez G."/>
            <person name="Campos D."/>
            <person name="Braidotti M."/>
            <person name="Ashley E."/>
            <person name="Golser W."/>
            <person name="Kim H."/>
            <person name="Lee S."/>
            <person name="Lin J."/>
            <person name="Dujmic Z."/>
            <person name="Kim W."/>
            <person name="Talag J."/>
            <person name="Zuccolo A."/>
            <person name="Fan C."/>
            <person name="Sebastian A."/>
            <person name="Kramer M."/>
            <person name="Spiegel L."/>
            <person name="Nascimento L."/>
            <person name="Zutavern T."/>
            <person name="Miller B."/>
            <person name="Ambroise C."/>
            <person name="Muller S."/>
            <person name="Spooner W."/>
            <person name="Narechania A."/>
            <person name="Ren L."/>
            <person name="Wei S."/>
            <person name="Kumari S."/>
            <person name="Faga B."/>
            <person name="Levy M.J."/>
            <person name="McMahan L."/>
            <person name="Van Buren P."/>
            <person name="Vaughn M.W."/>
            <person name="Ying K."/>
            <person name="Yeh C.-T."/>
            <person name="Emrich S.J."/>
            <person name="Jia Y."/>
            <person name="Kalyanaraman A."/>
            <person name="Hsia A.-P."/>
            <person name="Barbazuk W.B."/>
            <person name="Baucom R.S."/>
            <person name="Brutnell T.P."/>
            <person name="Carpita N.C."/>
            <person name="Chaparro C."/>
            <person name="Chia J.-M."/>
            <person name="Deragon J.-M."/>
            <person name="Estill J.C."/>
            <person name="Fu Y."/>
            <person name="Jeddeloh J.A."/>
            <person name="Han Y."/>
            <person name="Lee H."/>
            <person name="Li P."/>
            <person name="Lisch D.R."/>
            <person name="Liu S."/>
            <person name="Liu Z."/>
            <person name="Nagel D.H."/>
            <person name="McCann M.C."/>
            <person name="SanMiguel P."/>
            <person name="Myers A.M."/>
            <person name="Nettleton D."/>
            <person name="Nguyen J."/>
            <person name="Penning B.W."/>
            <person name="Ponnala L."/>
            <person name="Schneider K.L."/>
            <person name="Schwartz D.C."/>
            <person name="Sharma A."/>
            <person name="Soderlund C."/>
            <person name="Springer N.M."/>
            <person name="Sun Q."/>
            <person name="Wang H."/>
            <person name="Waterman M."/>
            <person name="Westerman R."/>
            <person name="Wolfgruber T.K."/>
            <person name="Yang L."/>
            <person name="Yu Y."/>
            <person name="Zhang L."/>
            <person name="Zhou S."/>
            <person name="Zhu Q."/>
            <person name="Bennetzen J.L."/>
            <person name="Dawe R.K."/>
            <person name="Jiang J."/>
            <person name="Jiang N."/>
            <person name="Presting G.G."/>
            <person name="Wessler S.R."/>
            <person name="Aluru S."/>
            <person name="Martienssen R.A."/>
            <person name="Clifton S.W."/>
            <person name="McCombie W.R."/>
            <person name="Wing R.A."/>
            <person name="Wilson R.K."/>
        </authorList>
    </citation>
    <scope>NUCLEOTIDE SEQUENCE [LARGE SCALE GENOMIC DNA]</scope>
    <source>
        <strain evidence="2">cv. B73</strain>
    </source>
</reference>
<dbReference type="AlphaFoldDB" id="A0A804NU47"/>
<dbReference type="InParanoid" id="A0A804NU47"/>
<name>A0A804NU47_MAIZE</name>
<proteinExistence type="predicted"/>
<dbReference type="EnsemblPlants" id="Zm00001eb186410_T001">
    <property type="protein sequence ID" value="Zm00001eb186410_P001"/>
    <property type="gene ID" value="Zm00001eb186410"/>
</dbReference>
<reference evidence="1" key="2">
    <citation type="submission" date="2019-07" db="EMBL/GenBank/DDBJ databases">
        <authorList>
            <person name="Seetharam A."/>
            <person name="Woodhouse M."/>
            <person name="Cannon E."/>
        </authorList>
    </citation>
    <scope>NUCLEOTIDE SEQUENCE [LARGE SCALE GENOMIC DNA]</scope>
    <source>
        <strain evidence="1">cv. B73</strain>
    </source>
</reference>
<reference evidence="1" key="3">
    <citation type="submission" date="2021-05" db="UniProtKB">
        <authorList>
            <consortium name="EnsemblPlants"/>
        </authorList>
    </citation>
    <scope>IDENTIFICATION</scope>
    <source>
        <strain evidence="1">cv. B73</strain>
    </source>
</reference>